<evidence type="ECO:0008006" key="7">
    <source>
        <dbReference type="Google" id="ProtNLM"/>
    </source>
</evidence>
<dbReference type="AlphaFoldDB" id="A0AAD4GSF4"/>
<accession>A0AAD4GSF4</accession>
<sequence>MASSLSKGPVFAAVRSNAAVSPFFPLASAASHQCRFFSQTSQRGAMRGAPENISVRQPAQPSMRTRGRDLSRSELPQDIGLLPGTYIRPQWRDMPSIFQQPTERLQLEWLWLKTGFQNFIGLLAYSKWLNKGLPLRLKERRQVAQDLHQRMYAAFADGDVTILKKICCAGLANSLGSRISSRPKGEKITWNLDKYNRTPTTFMTGIRVVSDRATQIPELPDSGVRQVVVRITSRQSTGKVKVVSKAGARNSTTAVEPVGPVKQQDCTEYIVIQKLRWTGEEEDWRVWGHASPTTVEDLSSPFFVSGLSLSERMDAMKDMMGGKK</sequence>
<comment type="subcellular location">
    <subcellularLocation>
        <location evidence="1">Mitochondrion</location>
    </subcellularLocation>
</comment>
<evidence type="ECO:0000256" key="4">
    <source>
        <dbReference type="SAM" id="MobiDB-lite"/>
    </source>
</evidence>
<dbReference type="GO" id="GO:0005739">
    <property type="term" value="C:mitochondrion"/>
    <property type="evidence" value="ECO:0007669"/>
    <property type="project" value="UniProtKB-SubCell"/>
</dbReference>
<keyword evidence="2" id="KW-0809">Transit peptide</keyword>
<feature type="region of interest" description="Disordered" evidence="4">
    <location>
        <begin position="45"/>
        <end position="70"/>
    </location>
</feature>
<reference evidence="5" key="2">
    <citation type="submission" date="2020-02" db="EMBL/GenBank/DDBJ databases">
        <authorList>
            <person name="Gilchrist C.L.M."/>
            <person name="Chooi Y.-H."/>
        </authorList>
    </citation>
    <scope>NUCLEOTIDE SEQUENCE</scope>
    <source>
        <strain evidence="5">MST-FP2251</strain>
    </source>
</reference>
<keyword evidence="6" id="KW-1185">Reference proteome</keyword>
<keyword evidence="3" id="KW-0496">Mitochondrion</keyword>
<evidence type="ECO:0000256" key="2">
    <source>
        <dbReference type="ARBA" id="ARBA00022946"/>
    </source>
</evidence>
<dbReference type="PANTHER" id="PTHR28554">
    <property type="entry name" value="39S RIBOSOMAL PROTEIN L45, MITOCHONDRIAL"/>
    <property type="match status" value="1"/>
</dbReference>
<dbReference type="PANTHER" id="PTHR28554:SF1">
    <property type="entry name" value="LARGE RIBOSOMAL SUBUNIT PROTEIN ML45"/>
    <property type="match status" value="1"/>
</dbReference>
<comment type="caution">
    <text evidence="5">The sequence shown here is derived from an EMBL/GenBank/DDBJ whole genome shotgun (WGS) entry which is preliminary data.</text>
</comment>
<evidence type="ECO:0000313" key="6">
    <source>
        <dbReference type="Proteomes" id="UP001194746"/>
    </source>
</evidence>
<reference evidence="5" key="1">
    <citation type="journal article" date="2019" name="Beilstein J. Org. Chem.">
        <title>Nanangenines: drimane sesquiterpenoids as the dominant metabolite cohort of a novel Australian fungus, Aspergillus nanangensis.</title>
        <authorList>
            <person name="Lacey H.J."/>
            <person name="Gilchrist C.L.M."/>
            <person name="Crombie A."/>
            <person name="Kalaitzis J.A."/>
            <person name="Vuong D."/>
            <person name="Rutledge P.J."/>
            <person name="Turner P."/>
            <person name="Pitt J.I."/>
            <person name="Lacey E."/>
            <person name="Chooi Y.H."/>
            <person name="Piggott A.M."/>
        </authorList>
    </citation>
    <scope>NUCLEOTIDE SEQUENCE</scope>
    <source>
        <strain evidence="5">MST-FP2251</strain>
    </source>
</reference>
<feature type="compositionally biased region" description="Polar residues" evidence="4">
    <location>
        <begin position="54"/>
        <end position="63"/>
    </location>
</feature>
<evidence type="ECO:0000256" key="3">
    <source>
        <dbReference type="ARBA" id="ARBA00023128"/>
    </source>
</evidence>
<name>A0AAD4GSF4_ASPNN</name>
<organism evidence="5 6">
    <name type="scientific">Aspergillus nanangensis</name>
    <dbReference type="NCBI Taxonomy" id="2582783"/>
    <lineage>
        <taxon>Eukaryota</taxon>
        <taxon>Fungi</taxon>
        <taxon>Dikarya</taxon>
        <taxon>Ascomycota</taxon>
        <taxon>Pezizomycotina</taxon>
        <taxon>Eurotiomycetes</taxon>
        <taxon>Eurotiomycetidae</taxon>
        <taxon>Eurotiales</taxon>
        <taxon>Aspergillaceae</taxon>
        <taxon>Aspergillus</taxon>
        <taxon>Aspergillus subgen. Circumdati</taxon>
    </lineage>
</organism>
<protein>
    <recommendedName>
        <fullName evidence="7">Tim44-like domain-containing protein</fullName>
    </recommendedName>
</protein>
<proteinExistence type="predicted"/>
<dbReference type="Proteomes" id="UP001194746">
    <property type="component" value="Unassembled WGS sequence"/>
</dbReference>
<evidence type="ECO:0000313" key="5">
    <source>
        <dbReference type="EMBL" id="KAF9888419.1"/>
    </source>
</evidence>
<dbReference type="Gene3D" id="3.10.450.240">
    <property type="match status" value="1"/>
</dbReference>
<dbReference type="InterPro" id="IPR051975">
    <property type="entry name" value="mtLSU_mL45"/>
</dbReference>
<dbReference type="EMBL" id="VCAU01000047">
    <property type="protein sequence ID" value="KAF9888419.1"/>
    <property type="molecule type" value="Genomic_DNA"/>
</dbReference>
<evidence type="ECO:0000256" key="1">
    <source>
        <dbReference type="ARBA" id="ARBA00004173"/>
    </source>
</evidence>
<gene>
    <name evidence="5" type="ORF">FE257_008697</name>
</gene>